<evidence type="ECO:0000313" key="2">
    <source>
        <dbReference type="EMBL" id="OIQ74411.1"/>
    </source>
</evidence>
<dbReference type="AlphaFoldDB" id="A0A1J5QA87"/>
<protein>
    <submittedName>
        <fullName evidence="2">Phasin protein</fullName>
    </submittedName>
</protein>
<feature type="domain" description="Phasin" evidence="1">
    <location>
        <begin position="5"/>
        <end position="104"/>
    </location>
</feature>
<evidence type="ECO:0000259" key="1">
    <source>
        <dbReference type="Pfam" id="PF09361"/>
    </source>
</evidence>
<organism evidence="2">
    <name type="scientific">mine drainage metagenome</name>
    <dbReference type="NCBI Taxonomy" id="410659"/>
    <lineage>
        <taxon>unclassified sequences</taxon>
        <taxon>metagenomes</taxon>
        <taxon>ecological metagenomes</taxon>
    </lineage>
</organism>
<sequence>MMTPEQLVASQKAQFESFFSLANKSMDNMEKFVDLNMQAMKTSLQESAEHTMALLSVKDMQELSAIQSGWMQPMAEKVLSYSRHAYEIASGAQAELAKSAEAQIAESHKKFMDLAETAAKNAPAGSETAVAMMKSAMNAANNAYDSVQKVTKQAAEAVEANINAVTSTAMKAAQNTATQTRAAAKRATA</sequence>
<dbReference type="Pfam" id="PF09361">
    <property type="entry name" value="Phasin_2"/>
    <property type="match status" value="1"/>
</dbReference>
<dbReference type="NCBIfam" id="TIGR01841">
    <property type="entry name" value="phasin"/>
    <property type="match status" value="1"/>
</dbReference>
<reference evidence="2" key="1">
    <citation type="submission" date="2016-10" db="EMBL/GenBank/DDBJ databases">
        <title>Sequence of Gallionella enrichment culture.</title>
        <authorList>
            <person name="Poehlein A."/>
            <person name="Muehling M."/>
            <person name="Daniel R."/>
        </authorList>
    </citation>
    <scope>NUCLEOTIDE SEQUENCE</scope>
</reference>
<accession>A0A1J5QA87</accession>
<dbReference type="InterPro" id="IPR010127">
    <property type="entry name" value="Phasin_subfam-1"/>
</dbReference>
<dbReference type="InterPro" id="IPR018968">
    <property type="entry name" value="Phasin"/>
</dbReference>
<comment type="caution">
    <text evidence="2">The sequence shown here is derived from an EMBL/GenBank/DDBJ whole genome shotgun (WGS) entry which is preliminary data.</text>
</comment>
<proteinExistence type="predicted"/>
<dbReference type="EMBL" id="MLJW01002518">
    <property type="protein sequence ID" value="OIQ74411.1"/>
    <property type="molecule type" value="Genomic_DNA"/>
</dbReference>
<gene>
    <name evidence="2" type="ORF">GALL_439360</name>
</gene>
<name>A0A1J5QA87_9ZZZZ</name>